<feature type="compositionally biased region" description="Polar residues" evidence="1">
    <location>
        <begin position="125"/>
        <end position="135"/>
    </location>
</feature>
<evidence type="ECO:0000313" key="2">
    <source>
        <dbReference type="EMBL" id="KAK4131928.1"/>
    </source>
</evidence>
<feature type="region of interest" description="Disordered" evidence="1">
    <location>
        <begin position="113"/>
        <end position="138"/>
    </location>
</feature>
<dbReference type="EMBL" id="MU853421">
    <property type="protein sequence ID" value="KAK4131928.1"/>
    <property type="molecule type" value="Genomic_DNA"/>
</dbReference>
<proteinExistence type="predicted"/>
<reference evidence="2" key="1">
    <citation type="journal article" date="2023" name="Mol. Phylogenet. Evol.">
        <title>Genome-scale phylogeny and comparative genomics of the fungal order Sordariales.</title>
        <authorList>
            <person name="Hensen N."/>
            <person name="Bonometti L."/>
            <person name="Westerberg I."/>
            <person name="Brannstrom I.O."/>
            <person name="Guillou S."/>
            <person name="Cros-Aarteil S."/>
            <person name="Calhoun S."/>
            <person name="Haridas S."/>
            <person name="Kuo A."/>
            <person name="Mondo S."/>
            <person name="Pangilinan J."/>
            <person name="Riley R."/>
            <person name="LaButti K."/>
            <person name="Andreopoulos B."/>
            <person name="Lipzen A."/>
            <person name="Chen C."/>
            <person name="Yan M."/>
            <person name="Daum C."/>
            <person name="Ng V."/>
            <person name="Clum A."/>
            <person name="Steindorff A."/>
            <person name="Ohm R.A."/>
            <person name="Martin F."/>
            <person name="Silar P."/>
            <person name="Natvig D.O."/>
            <person name="Lalanne C."/>
            <person name="Gautier V."/>
            <person name="Ament-Velasquez S.L."/>
            <person name="Kruys A."/>
            <person name="Hutchinson M.I."/>
            <person name="Powell A.J."/>
            <person name="Barry K."/>
            <person name="Miller A.N."/>
            <person name="Grigoriev I.V."/>
            <person name="Debuchy R."/>
            <person name="Gladieux P."/>
            <person name="Hiltunen Thoren M."/>
            <person name="Johannesson H."/>
        </authorList>
    </citation>
    <scope>NUCLEOTIDE SEQUENCE</scope>
    <source>
        <strain evidence="2">CBS 123565</strain>
    </source>
</reference>
<dbReference type="Proteomes" id="UP001304895">
    <property type="component" value="Unassembled WGS sequence"/>
</dbReference>
<organism evidence="2 3">
    <name type="scientific">Trichocladium antarcticum</name>
    <dbReference type="NCBI Taxonomy" id="1450529"/>
    <lineage>
        <taxon>Eukaryota</taxon>
        <taxon>Fungi</taxon>
        <taxon>Dikarya</taxon>
        <taxon>Ascomycota</taxon>
        <taxon>Pezizomycotina</taxon>
        <taxon>Sordariomycetes</taxon>
        <taxon>Sordariomycetidae</taxon>
        <taxon>Sordariales</taxon>
        <taxon>Chaetomiaceae</taxon>
        <taxon>Trichocladium</taxon>
    </lineage>
</organism>
<gene>
    <name evidence="2" type="ORF">BT67DRAFT_139183</name>
</gene>
<name>A0AAN6UF77_9PEZI</name>
<evidence type="ECO:0000256" key="1">
    <source>
        <dbReference type="SAM" id="MobiDB-lite"/>
    </source>
</evidence>
<keyword evidence="3" id="KW-1185">Reference proteome</keyword>
<comment type="caution">
    <text evidence="2">The sequence shown here is derived from an EMBL/GenBank/DDBJ whole genome shotgun (WGS) entry which is preliminary data.</text>
</comment>
<sequence length="207" mass="23226">MEARLAASAKSIRVCVRACLQILYPGSTSTQAKDGFLCTTDRCSLARRPNTAAAVTYAHGSCAPHFQQALQSVARRDDGKNAAVQRRSTTLRAVARCVVHATTRDIGSCPNTAGHHKSCRIRGQPPQQSTRNSLRCSHRPRAPLRSEIKIPEDRPAGHNHRRPIYPSIHRLIRPPWWPLAKVYFRFFFVGGKKMRPDGWAWLEERGP</sequence>
<protein>
    <submittedName>
        <fullName evidence="2">Uncharacterized protein</fullName>
    </submittedName>
</protein>
<accession>A0AAN6UF77</accession>
<reference evidence="2" key="2">
    <citation type="submission" date="2023-05" db="EMBL/GenBank/DDBJ databases">
        <authorList>
            <consortium name="Lawrence Berkeley National Laboratory"/>
            <person name="Steindorff A."/>
            <person name="Hensen N."/>
            <person name="Bonometti L."/>
            <person name="Westerberg I."/>
            <person name="Brannstrom I.O."/>
            <person name="Guillou S."/>
            <person name="Cros-Aarteil S."/>
            <person name="Calhoun S."/>
            <person name="Haridas S."/>
            <person name="Kuo A."/>
            <person name="Mondo S."/>
            <person name="Pangilinan J."/>
            <person name="Riley R."/>
            <person name="Labutti K."/>
            <person name="Andreopoulos B."/>
            <person name="Lipzen A."/>
            <person name="Chen C."/>
            <person name="Yanf M."/>
            <person name="Daum C."/>
            <person name="Ng V."/>
            <person name="Clum A."/>
            <person name="Ohm R."/>
            <person name="Martin F."/>
            <person name="Silar P."/>
            <person name="Natvig D."/>
            <person name="Lalanne C."/>
            <person name="Gautier V."/>
            <person name="Ament-Velasquez S.L."/>
            <person name="Kruys A."/>
            <person name="Hutchinson M.I."/>
            <person name="Powell A.J."/>
            <person name="Barry K."/>
            <person name="Miller A.N."/>
            <person name="Grigoriev I.V."/>
            <person name="Debuchy R."/>
            <person name="Gladieux P."/>
            <person name="Thoren M.H."/>
            <person name="Johannesson H."/>
        </authorList>
    </citation>
    <scope>NUCLEOTIDE SEQUENCE</scope>
    <source>
        <strain evidence="2">CBS 123565</strain>
    </source>
</reference>
<evidence type="ECO:0000313" key="3">
    <source>
        <dbReference type="Proteomes" id="UP001304895"/>
    </source>
</evidence>
<dbReference type="AlphaFoldDB" id="A0AAN6UF77"/>